<proteinExistence type="predicted"/>
<gene>
    <name evidence="1" type="ORF">SAMN05192551_104219</name>
</gene>
<protein>
    <recommendedName>
        <fullName evidence="3">Heavy-metal-associated domain-containing protein</fullName>
    </recommendedName>
</protein>
<keyword evidence="2" id="KW-1185">Reference proteome</keyword>
<reference evidence="2" key="1">
    <citation type="submission" date="2016-10" db="EMBL/GenBank/DDBJ databases">
        <authorList>
            <person name="Varghese N."/>
            <person name="Submissions S."/>
        </authorList>
    </citation>
    <scope>NUCLEOTIDE SEQUENCE [LARGE SCALE GENOMIC DNA]</scope>
    <source>
        <strain evidence="2">Z-7934</strain>
    </source>
</reference>
<dbReference type="OrthoDB" id="2053977at2"/>
<dbReference type="Proteomes" id="UP000199287">
    <property type="component" value="Unassembled WGS sequence"/>
</dbReference>
<dbReference type="EMBL" id="FOQA01000004">
    <property type="protein sequence ID" value="SFH93367.1"/>
    <property type="molecule type" value="Genomic_DNA"/>
</dbReference>
<dbReference type="AlphaFoldDB" id="A0A1I3E2Z9"/>
<accession>A0A1I3E2Z9</accession>
<evidence type="ECO:0000313" key="2">
    <source>
        <dbReference type="Proteomes" id="UP000199287"/>
    </source>
</evidence>
<sequence length="133" mass="15527">MIDSVLFNILLRFRIVHSIPGRLRIHIPQSSKIPAEWKPSEAELDFFRQIHGIHDVSFSYITGNALIQYDPSIITEEDILSTFKSISKLLMKHRQEIKKLSMQESPETARLYLIRLVQNHLWPESSSRKDDLS</sequence>
<organism evidence="1 2">
    <name type="scientific">Tindallia magadiensis</name>
    <dbReference type="NCBI Taxonomy" id="69895"/>
    <lineage>
        <taxon>Bacteria</taxon>
        <taxon>Bacillati</taxon>
        <taxon>Bacillota</taxon>
        <taxon>Clostridia</taxon>
        <taxon>Peptostreptococcales</taxon>
        <taxon>Tindalliaceae</taxon>
        <taxon>Tindallia</taxon>
    </lineage>
</organism>
<evidence type="ECO:0008006" key="3">
    <source>
        <dbReference type="Google" id="ProtNLM"/>
    </source>
</evidence>
<dbReference type="STRING" id="69895.SAMN05192551_104219"/>
<dbReference type="RefSeq" id="WP_093371721.1">
    <property type="nucleotide sequence ID" value="NZ_FOQA01000004.1"/>
</dbReference>
<name>A0A1I3E2Z9_9FIRM</name>
<evidence type="ECO:0000313" key="1">
    <source>
        <dbReference type="EMBL" id="SFH93367.1"/>
    </source>
</evidence>
<dbReference type="Pfam" id="PF19991">
    <property type="entry name" value="HMA_2"/>
    <property type="match status" value="1"/>
</dbReference>